<dbReference type="GO" id="GO:0005829">
    <property type="term" value="C:cytosol"/>
    <property type="evidence" value="ECO:0007669"/>
    <property type="project" value="TreeGrafter"/>
</dbReference>
<dbReference type="GO" id="GO:0002098">
    <property type="term" value="P:tRNA wobble uridine modification"/>
    <property type="evidence" value="ECO:0007669"/>
    <property type="project" value="TreeGrafter"/>
</dbReference>
<keyword evidence="2 10" id="KW-0963">Cytoplasm</keyword>
<comment type="similarity">
    <text evidence="1 10 11">Belongs to the TRAFAC class TrmE-Era-EngA-EngB-Septin-like GTPase superfamily. TrmE GTPase family.</text>
</comment>
<dbReference type="Gene3D" id="1.20.120.430">
    <property type="entry name" value="tRNA modification GTPase MnmE domain 2"/>
    <property type="match status" value="1"/>
</dbReference>
<dbReference type="InterPro" id="IPR025867">
    <property type="entry name" value="MnmE_helical"/>
</dbReference>
<keyword evidence="6 10" id="KW-0378">Hydrolase</keyword>
<comment type="subcellular location">
    <subcellularLocation>
        <location evidence="10">Cytoplasm</location>
    </subcellularLocation>
</comment>
<proteinExistence type="inferred from homology"/>
<keyword evidence="5 10" id="KW-0547">Nucleotide-binding</keyword>
<dbReference type="InterPro" id="IPR027266">
    <property type="entry name" value="TrmE/GcvT-like"/>
</dbReference>
<feature type="binding site" evidence="10">
    <location>
        <position position="22"/>
    </location>
    <ligand>
        <name>(6S)-5-formyl-5,6,7,8-tetrahydrofolate</name>
        <dbReference type="ChEBI" id="CHEBI:57457"/>
    </ligand>
</feature>
<dbReference type="InterPro" id="IPR031168">
    <property type="entry name" value="G_TrmE"/>
</dbReference>
<dbReference type="PROSITE" id="PS51709">
    <property type="entry name" value="G_TRME"/>
    <property type="match status" value="1"/>
</dbReference>
<evidence type="ECO:0000256" key="10">
    <source>
        <dbReference type="HAMAP-Rule" id="MF_00379"/>
    </source>
</evidence>
<keyword evidence="3 10" id="KW-0819">tRNA processing</keyword>
<feature type="binding site" evidence="10">
    <location>
        <position position="235"/>
    </location>
    <ligand>
        <name>Mg(2+)</name>
        <dbReference type="ChEBI" id="CHEBI:18420"/>
    </ligand>
</feature>
<dbReference type="EMBL" id="DTEN01000004">
    <property type="protein sequence ID" value="HGI74076.1"/>
    <property type="molecule type" value="Genomic_DNA"/>
</dbReference>
<dbReference type="Gene3D" id="3.30.1360.120">
    <property type="entry name" value="Probable tRNA modification gtpase trme, domain 1"/>
    <property type="match status" value="1"/>
</dbReference>
<feature type="binding site" evidence="10">
    <location>
        <begin position="231"/>
        <end position="236"/>
    </location>
    <ligand>
        <name>GTP</name>
        <dbReference type="ChEBI" id="CHEBI:37565"/>
    </ligand>
</feature>
<evidence type="ECO:0000256" key="11">
    <source>
        <dbReference type="RuleBase" id="RU003313"/>
    </source>
</evidence>
<dbReference type="GO" id="GO:0005525">
    <property type="term" value="F:GTP binding"/>
    <property type="evidence" value="ECO:0007669"/>
    <property type="project" value="UniProtKB-UniRule"/>
</dbReference>
<dbReference type="PANTHER" id="PTHR42714">
    <property type="entry name" value="TRNA MODIFICATION GTPASE GTPBP3"/>
    <property type="match status" value="1"/>
</dbReference>
<dbReference type="InterPro" id="IPR005225">
    <property type="entry name" value="Small_GTP-bd"/>
</dbReference>
<dbReference type="HAMAP" id="MF_00379">
    <property type="entry name" value="GTPase_MnmE"/>
    <property type="match status" value="1"/>
</dbReference>
<evidence type="ECO:0000259" key="12">
    <source>
        <dbReference type="PROSITE" id="PS51709"/>
    </source>
</evidence>
<keyword evidence="7 10" id="KW-0460">Magnesium</keyword>
<sequence length="458" mass="50936">MRDDTIVAIATPLGVGAIGIVRLSGRDAIPIASRLFHARSGRRVEEFQSFRMYLGEVCDPKTGRPFDEALCVVMRAPKSYTREDVVEFHLHGGPLLVRKVLDLCLEEGARLARPGEFTERAFLNGRIDLLQAEAVATLVRARSEKVLELSLRHLSGAFGEKVRRWKECLVLVGAYLVASCDFPDVPIDDVVGFVRQNLRWLSEEIRKELVQSSRLRPLEEGTLVVIVGKPNVGKSSLLNLLVGKDRAIVTPFPGTTRDAIEELVLLEGFPFRFVDTAGIRESEDPVERIGVERARAYLKRADFVIAVFDRSQPLEAEDWELARSVRGRPHLVVLNKSDLPPRLSREELERLYPGETILEVSALTGEGKEALLQVLVEYVQNSVGPEEDLALLTARQREELTGILESLEEALRALEGEASLDVVGILVDEALLGMKRLTGEAVDEEVLQALFSQFCIGK</sequence>
<dbReference type="PANTHER" id="PTHR42714:SF2">
    <property type="entry name" value="TRNA MODIFICATION GTPASE GTPBP3, MITOCHONDRIAL"/>
    <property type="match status" value="1"/>
</dbReference>
<dbReference type="NCBIfam" id="TIGR00450">
    <property type="entry name" value="mnmE_trmE_thdF"/>
    <property type="match status" value="1"/>
</dbReference>
<dbReference type="EC" id="3.6.-.-" evidence="10"/>
<comment type="cofactor">
    <cofactor evidence="10">
        <name>K(+)</name>
        <dbReference type="ChEBI" id="CHEBI:29103"/>
    </cofactor>
    <text evidence="10">Binds 1 potassium ion per subunit.</text>
</comment>
<dbReference type="InterPro" id="IPR027417">
    <property type="entry name" value="P-loop_NTPase"/>
</dbReference>
<dbReference type="InterPro" id="IPR004520">
    <property type="entry name" value="GTPase_MnmE"/>
</dbReference>
<organism evidence="13">
    <name type="scientific">Candidatus Caldatribacterium californiense</name>
    <dbReference type="NCBI Taxonomy" id="1454726"/>
    <lineage>
        <taxon>Bacteria</taxon>
        <taxon>Pseudomonadati</taxon>
        <taxon>Atribacterota</taxon>
        <taxon>Atribacteria</taxon>
        <taxon>Atribacterales</taxon>
        <taxon>Candidatus Caldatribacteriaceae</taxon>
        <taxon>Candidatus Caldatribacterium</taxon>
    </lineage>
</organism>
<dbReference type="FunFam" id="3.40.50.300:FF:001376">
    <property type="entry name" value="tRNA modification GTPase MnmE"/>
    <property type="match status" value="1"/>
</dbReference>
<dbReference type="Gene3D" id="3.40.50.300">
    <property type="entry name" value="P-loop containing nucleotide triphosphate hydrolases"/>
    <property type="match status" value="1"/>
</dbReference>
<feature type="binding site" evidence="10">
    <location>
        <begin position="250"/>
        <end position="256"/>
    </location>
    <ligand>
        <name>GTP</name>
        <dbReference type="ChEBI" id="CHEBI:37565"/>
    </ligand>
</feature>
<keyword evidence="8 10" id="KW-0630">Potassium</keyword>
<evidence type="ECO:0000256" key="9">
    <source>
        <dbReference type="ARBA" id="ARBA00023134"/>
    </source>
</evidence>
<dbReference type="Pfam" id="PF01926">
    <property type="entry name" value="MMR_HSR1"/>
    <property type="match status" value="1"/>
</dbReference>
<feature type="binding site" evidence="10">
    <location>
        <position position="87"/>
    </location>
    <ligand>
        <name>(6S)-5-formyl-5,6,7,8-tetrahydrofolate</name>
        <dbReference type="ChEBI" id="CHEBI:57457"/>
    </ligand>
</feature>
<gene>
    <name evidence="10 13" type="primary">mnmE</name>
    <name evidence="10" type="synonym">trmE</name>
    <name evidence="13" type="ORF">ENU96_00095</name>
</gene>
<dbReference type="GO" id="GO:0003924">
    <property type="term" value="F:GTPase activity"/>
    <property type="evidence" value="ECO:0007669"/>
    <property type="project" value="UniProtKB-UniRule"/>
</dbReference>
<protein>
    <recommendedName>
        <fullName evidence="10">tRNA modification GTPase MnmE</fullName>
        <ecNumber evidence="10">3.6.-.-</ecNumber>
    </recommendedName>
</protein>
<evidence type="ECO:0000256" key="5">
    <source>
        <dbReference type="ARBA" id="ARBA00022741"/>
    </source>
</evidence>
<dbReference type="Pfam" id="PF12631">
    <property type="entry name" value="MnmE_helical"/>
    <property type="match status" value="1"/>
</dbReference>
<feature type="binding site" evidence="10">
    <location>
        <begin position="275"/>
        <end position="278"/>
    </location>
    <ligand>
        <name>GTP</name>
        <dbReference type="ChEBI" id="CHEBI:37565"/>
    </ligand>
</feature>
<comment type="function">
    <text evidence="10">Exhibits a very high intrinsic GTPase hydrolysis rate. Involved in the addition of a carboxymethylaminomethyl (cmnm) group at the wobble position (U34) of certain tRNAs, forming tRNA-cmnm(5)s(2)U34.</text>
</comment>
<comment type="caution">
    <text evidence="13">The sequence shown here is derived from an EMBL/GenBank/DDBJ whole genome shotgun (WGS) entry which is preliminary data.</text>
</comment>
<feature type="binding site" evidence="10">
    <location>
        <position position="256"/>
    </location>
    <ligand>
        <name>Mg(2+)</name>
        <dbReference type="ChEBI" id="CHEBI:18420"/>
    </ligand>
</feature>
<evidence type="ECO:0000256" key="3">
    <source>
        <dbReference type="ARBA" id="ARBA00022694"/>
    </source>
</evidence>
<dbReference type="FunFam" id="3.30.1360.120:FF:000003">
    <property type="entry name" value="tRNA modification GTPase MnmE"/>
    <property type="match status" value="1"/>
</dbReference>
<dbReference type="CDD" id="cd04164">
    <property type="entry name" value="trmE"/>
    <property type="match status" value="1"/>
</dbReference>
<evidence type="ECO:0000256" key="7">
    <source>
        <dbReference type="ARBA" id="ARBA00022842"/>
    </source>
</evidence>
<dbReference type="CDD" id="cd14858">
    <property type="entry name" value="TrmE_N"/>
    <property type="match status" value="1"/>
</dbReference>
<accession>A0A7V3YK73</accession>
<feature type="binding site" evidence="10">
    <location>
        <position position="126"/>
    </location>
    <ligand>
        <name>(6S)-5-formyl-5,6,7,8-tetrahydrofolate</name>
        <dbReference type="ChEBI" id="CHEBI:57457"/>
    </ligand>
</feature>
<evidence type="ECO:0000256" key="4">
    <source>
        <dbReference type="ARBA" id="ARBA00022723"/>
    </source>
</evidence>
<dbReference type="InterPro" id="IPR027368">
    <property type="entry name" value="MnmE_dom2"/>
</dbReference>
<evidence type="ECO:0000256" key="2">
    <source>
        <dbReference type="ARBA" id="ARBA00022490"/>
    </source>
</evidence>
<comment type="caution">
    <text evidence="10">Lacks conserved residue(s) required for the propagation of feature annotation.</text>
</comment>
<dbReference type="NCBIfam" id="TIGR00231">
    <property type="entry name" value="small_GTP"/>
    <property type="match status" value="1"/>
</dbReference>
<dbReference type="InterPro" id="IPR006073">
    <property type="entry name" value="GTP-bd"/>
</dbReference>
<keyword evidence="4 10" id="KW-0479">Metal-binding</keyword>
<reference evidence="13" key="1">
    <citation type="journal article" date="2020" name="mSystems">
        <title>Genome- and Community-Level Interaction Insights into Carbon Utilization and Element Cycling Functions of Hydrothermarchaeota in Hydrothermal Sediment.</title>
        <authorList>
            <person name="Zhou Z."/>
            <person name="Liu Y."/>
            <person name="Xu W."/>
            <person name="Pan J."/>
            <person name="Luo Z.H."/>
            <person name="Li M."/>
        </authorList>
    </citation>
    <scope>NUCLEOTIDE SEQUENCE [LARGE SCALE GENOMIC DNA]</scope>
    <source>
        <strain evidence="13">SpSt-716</strain>
    </source>
</reference>
<comment type="subunit">
    <text evidence="10">Homodimer. Heterotetramer of two MnmE and two MnmG subunits.</text>
</comment>
<feature type="domain" description="TrmE-type G" evidence="12">
    <location>
        <begin position="221"/>
        <end position="380"/>
    </location>
</feature>
<evidence type="ECO:0000256" key="8">
    <source>
        <dbReference type="ARBA" id="ARBA00022958"/>
    </source>
</evidence>
<evidence type="ECO:0000313" key="13">
    <source>
        <dbReference type="EMBL" id="HGI74076.1"/>
    </source>
</evidence>
<evidence type="ECO:0000256" key="6">
    <source>
        <dbReference type="ARBA" id="ARBA00022801"/>
    </source>
</evidence>
<dbReference type="GO" id="GO:0030488">
    <property type="term" value="P:tRNA methylation"/>
    <property type="evidence" value="ECO:0007669"/>
    <property type="project" value="TreeGrafter"/>
</dbReference>
<name>A0A7V3YK73_9BACT</name>
<feature type="binding site" evidence="10">
    <location>
        <position position="458"/>
    </location>
    <ligand>
        <name>(6S)-5-formyl-5,6,7,8-tetrahydrofolate</name>
        <dbReference type="ChEBI" id="CHEBI:57457"/>
    </ligand>
</feature>
<dbReference type="AlphaFoldDB" id="A0A7V3YK73"/>
<evidence type="ECO:0000256" key="1">
    <source>
        <dbReference type="ARBA" id="ARBA00011043"/>
    </source>
</evidence>
<dbReference type="Pfam" id="PF10396">
    <property type="entry name" value="TrmE_N"/>
    <property type="match status" value="1"/>
</dbReference>
<dbReference type="InterPro" id="IPR018948">
    <property type="entry name" value="GTP-bd_TrmE_N"/>
</dbReference>
<keyword evidence="9 10" id="KW-0342">GTP-binding</keyword>
<dbReference type="SUPFAM" id="SSF52540">
    <property type="entry name" value="P-loop containing nucleoside triphosphate hydrolases"/>
    <property type="match status" value="1"/>
</dbReference>
<dbReference type="GO" id="GO:0042802">
    <property type="term" value="F:identical protein binding"/>
    <property type="evidence" value="ECO:0007669"/>
    <property type="project" value="UniProtKB-ARBA"/>
</dbReference>
<dbReference type="GO" id="GO:0046872">
    <property type="term" value="F:metal ion binding"/>
    <property type="evidence" value="ECO:0007669"/>
    <property type="project" value="UniProtKB-KW"/>
</dbReference>